<keyword evidence="3" id="KW-1185">Reference proteome</keyword>
<organism evidence="2 3">
    <name type="scientific">Stieleria neptunia</name>
    <dbReference type="NCBI Taxonomy" id="2527979"/>
    <lineage>
        <taxon>Bacteria</taxon>
        <taxon>Pseudomonadati</taxon>
        <taxon>Planctomycetota</taxon>
        <taxon>Planctomycetia</taxon>
        <taxon>Pirellulales</taxon>
        <taxon>Pirellulaceae</taxon>
        <taxon>Stieleria</taxon>
    </lineage>
</organism>
<name>A0A518HSZ5_9BACT</name>
<accession>A0A518HSZ5</accession>
<proteinExistence type="predicted"/>
<feature type="region of interest" description="Disordered" evidence="1">
    <location>
        <begin position="14"/>
        <end position="41"/>
    </location>
</feature>
<dbReference type="Proteomes" id="UP000319004">
    <property type="component" value="Chromosome"/>
</dbReference>
<sequence length="41" mass="4397">MMPLRFVGAVCVPPHPQPFSPCDESEHDSLSSQGEKGASIK</sequence>
<gene>
    <name evidence="2" type="ORF">Enr13x_38360</name>
</gene>
<dbReference type="AlphaFoldDB" id="A0A518HSZ5"/>
<protein>
    <submittedName>
        <fullName evidence="2">Uncharacterized protein</fullName>
    </submittedName>
</protein>
<evidence type="ECO:0000313" key="3">
    <source>
        <dbReference type="Proteomes" id="UP000319004"/>
    </source>
</evidence>
<dbReference type="KEGG" id="snep:Enr13x_38360"/>
<evidence type="ECO:0000256" key="1">
    <source>
        <dbReference type="SAM" id="MobiDB-lite"/>
    </source>
</evidence>
<dbReference type="EMBL" id="CP037423">
    <property type="protein sequence ID" value="QDV43975.1"/>
    <property type="molecule type" value="Genomic_DNA"/>
</dbReference>
<reference evidence="2 3" key="1">
    <citation type="submission" date="2019-03" db="EMBL/GenBank/DDBJ databases">
        <title>Deep-cultivation of Planctomycetes and their phenomic and genomic characterization uncovers novel biology.</title>
        <authorList>
            <person name="Wiegand S."/>
            <person name="Jogler M."/>
            <person name="Boedeker C."/>
            <person name="Pinto D."/>
            <person name="Vollmers J."/>
            <person name="Rivas-Marin E."/>
            <person name="Kohn T."/>
            <person name="Peeters S.H."/>
            <person name="Heuer A."/>
            <person name="Rast P."/>
            <person name="Oberbeckmann S."/>
            <person name="Bunk B."/>
            <person name="Jeske O."/>
            <person name="Meyerdierks A."/>
            <person name="Storesund J.E."/>
            <person name="Kallscheuer N."/>
            <person name="Luecker S."/>
            <person name="Lage O.M."/>
            <person name="Pohl T."/>
            <person name="Merkel B.J."/>
            <person name="Hornburger P."/>
            <person name="Mueller R.-W."/>
            <person name="Bruemmer F."/>
            <person name="Labrenz M."/>
            <person name="Spormann A.M."/>
            <person name="Op den Camp H."/>
            <person name="Overmann J."/>
            <person name="Amann R."/>
            <person name="Jetten M.S.M."/>
            <person name="Mascher T."/>
            <person name="Medema M.H."/>
            <person name="Devos D.P."/>
            <person name="Kaster A.-K."/>
            <person name="Ovreas L."/>
            <person name="Rohde M."/>
            <person name="Galperin M.Y."/>
            <person name="Jogler C."/>
        </authorList>
    </citation>
    <scope>NUCLEOTIDE SEQUENCE [LARGE SCALE GENOMIC DNA]</scope>
    <source>
        <strain evidence="2 3">Enr13</strain>
    </source>
</reference>
<evidence type="ECO:0000313" key="2">
    <source>
        <dbReference type="EMBL" id="QDV43975.1"/>
    </source>
</evidence>